<sequence>MKDRPLIGINTDYRATAKGRTPHSYMNSGYFDCILSANALPVMIPPLIKEHDLAPILEQLDGVLLTGGDDLDPKKMGLSPHPAVTVMPERREASDRMLCKLIQQMRMPVLGIGLGMQELNVVNGGGIYLHLPEDMPRGIPHRDVQGGVHRHTVIMEPGTRLEEIYGPGEIRVNSYHHQGIRKLAPNFRTGALAPDGLIEAYEGREKGWWVVGVQWHPENEGNISLDMQLIEAFTTAAASWNRVPLSLAKAS</sequence>
<dbReference type="Gene3D" id="3.40.50.880">
    <property type="match status" value="1"/>
</dbReference>
<dbReference type="PANTHER" id="PTHR43235:SF1">
    <property type="entry name" value="GLUTAMINE AMIDOTRANSFERASE PB2B2.05-RELATED"/>
    <property type="match status" value="1"/>
</dbReference>
<dbReference type="GO" id="GO:0033969">
    <property type="term" value="F:gamma-glutamyl-gamma-aminobutyrate hydrolase activity"/>
    <property type="evidence" value="ECO:0007669"/>
    <property type="project" value="TreeGrafter"/>
</dbReference>
<dbReference type="InterPro" id="IPR029062">
    <property type="entry name" value="Class_I_gatase-like"/>
</dbReference>
<gene>
    <name evidence="1" type="ORF">V5E97_21245</name>
</gene>
<dbReference type="GO" id="GO:0005829">
    <property type="term" value="C:cytosol"/>
    <property type="evidence" value="ECO:0007669"/>
    <property type="project" value="TreeGrafter"/>
</dbReference>
<dbReference type="PROSITE" id="PS51273">
    <property type="entry name" value="GATASE_TYPE_1"/>
    <property type="match status" value="1"/>
</dbReference>
<accession>A0AAU7C6W7</accession>
<dbReference type="EMBL" id="CP155447">
    <property type="protein sequence ID" value="XBH00883.1"/>
    <property type="molecule type" value="Genomic_DNA"/>
</dbReference>
<proteinExistence type="predicted"/>
<reference evidence="1" key="1">
    <citation type="submission" date="2024-05" db="EMBL/GenBank/DDBJ databases">
        <title>Planctomycetes of the genus Singulisphaera possess chitinolytic capabilities.</title>
        <authorList>
            <person name="Ivanova A."/>
        </authorList>
    </citation>
    <scope>NUCLEOTIDE SEQUENCE</scope>
    <source>
        <strain evidence="1">Ch08T</strain>
    </source>
</reference>
<dbReference type="AlphaFoldDB" id="A0AAU7C6W7"/>
<dbReference type="InterPro" id="IPR044668">
    <property type="entry name" value="PuuD-like"/>
</dbReference>
<protein>
    <submittedName>
        <fullName evidence="1">Gamma-glutamyl-gamma-aminobutyrate hydrolase family protein</fullName>
    </submittedName>
</protein>
<dbReference type="PANTHER" id="PTHR43235">
    <property type="entry name" value="GLUTAMINE AMIDOTRANSFERASE PB2B2.05-RELATED"/>
    <property type="match status" value="1"/>
</dbReference>
<evidence type="ECO:0000313" key="1">
    <source>
        <dbReference type="EMBL" id="XBH00883.1"/>
    </source>
</evidence>
<dbReference type="Pfam" id="PF07722">
    <property type="entry name" value="Peptidase_C26"/>
    <property type="match status" value="1"/>
</dbReference>
<name>A0AAU7C6W7_9BACT</name>
<dbReference type="RefSeq" id="WP_406693565.1">
    <property type="nucleotide sequence ID" value="NZ_CP155447.1"/>
</dbReference>
<dbReference type="GO" id="GO:0006598">
    <property type="term" value="P:polyamine catabolic process"/>
    <property type="evidence" value="ECO:0007669"/>
    <property type="project" value="TreeGrafter"/>
</dbReference>
<organism evidence="1">
    <name type="scientific">Singulisphaera sp. Ch08</name>
    <dbReference type="NCBI Taxonomy" id="3120278"/>
    <lineage>
        <taxon>Bacteria</taxon>
        <taxon>Pseudomonadati</taxon>
        <taxon>Planctomycetota</taxon>
        <taxon>Planctomycetia</taxon>
        <taxon>Isosphaerales</taxon>
        <taxon>Isosphaeraceae</taxon>
        <taxon>Singulisphaera</taxon>
    </lineage>
</organism>
<keyword evidence="1" id="KW-0378">Hydrolase</keyword>
<dbReference type="CDD" id="cd01745">
    <property type="entry name" value="GATase1_2"/>
    <property type="match status" value="1"/>
</dbReference>
<dbReference type="SUPFAM" id="SSF52317">
    <property type="entry name" value="Class I glutamine amidotransferase-like"/>
    <property type="match status" value="1"/>
</dbReference>
<dbReference type="InterPro" id="IPR011697">
    <property type="entry name" value="Peptidase_C26"/>
</dbReference>